<evidence type="ECO:0000256" key="2">
    <source>
        <dbReference type="ARBA" id="ARBA00022630"/>
    </source>
</evidence>
<gene>
    <name evidence="7" type="ORF">M9978_20480</name>
</gene>
<dbReference type="InterPro" id="IPR027477">
    <property type="entry name" value="Succ_DH/fumarate_Rdtase_cat_sf"/>
</dbReference>
<dbReference type="SUPFAM" id="SSF51905">
    <property type="entry name" value="FAD/NAD(P)-binding domain"/>
    <property type="match status" value="1"/>
</dbReference>
<accession>A0A9X2HUD2</accession>
<dbReference type="Pfam" id="PF00890">
    <property type="entry name" value="FAD_binding_2"/>
    <property type="match status" value="1"/>
</dbReference>
<keyword evidence="2" id="KW-0285">Flavoprotein</keyword>
<keyword evidence="8" id="KW-1185">Reference proteome</keyword>
<dbReference type="RefSeq" id="WP_254296548.1">
    <property type="nucleotide sequence ID" value="NZ_JAMLDX010000023.1"/>
</dbReference>
<keyword evidence="4" id="KW-0560">Oxidoreductase</keyword>
<feature type="region of interest" description="Disordered" evidence="5">
    <location>
        <begin position="280"/>
        <end position="301"/>
    </location>
</feature>
<protein>
    <submittedName>
        <fullName evidence="7">FAD-dependent oxidoreductase</fullName>
    </submittedName>
</protein>
<proteinExistence type="predicted"/>
<dbReference type="Gene3D" id="3.50.50.60">
    <property type="entry name" value="FAD/NAD(P)-binding domain"/>
    <property type="match status" value="2"/>
</dbReference>
<evidence type="ECO:0000256" key="4">
    <source>
        <dbReference type="ARBA" id="ARBA00023002"/>
    </source>
</evidence>
<dbReference type="InterPro" id="IPR050315">
    <property type="entry name" value="FAD-oxidoreductase_2"/>
</dbReference>
<dbReference type="PANTHER" id="PTHR43400">
    <property type="entry name" value="FUMARATE REDUCTASE"/>
    <property type="match status" value="1"/>
</dbReference>
<dbReference type="AlphaFoldDB" id="A0A9X2HUD2"/>
<dbReference type="GO" id="GO:0016491">
    <property type="term" value="F:oxidoreductase activity"/>
    <property type="evidence" value="ECO:0007669"/>
    <property type="project" value="UniProtKB-KW"/>
</dbReference>
<dbReference type="EMBL" id="JAMLDX010000023">
    <property type="protein sequence ID" value="MCP3732800.1"/>
    <property type="molecule type" value="Genomic_DNA"/>
</dbReference>
<dbReference type="GO" id="GO:0008202">
    <property type="term" value="P:steroid metabolic process"/>
    <property type="evidence" value="ECO:0007669"/>
    <property type="project" value="UniProtKB-ARBA"/>
</dbReference>
<dbReference type="Gene3D" id="3.90.700.10">
    <property type="entry name" value="Succinate dehydrogenase/fumarate reductase flavoprotein, catalytic domain"/>
    <property type="match status" value="1"/>
</dbReference>
<dbReference type="Proteomes" id="UP001139451">
    <property type="component" value="Unassembled WGS sequence"/>
</dbReference>
<evidence type="ECO:0000256" key="3">
    <source>
        <dbReference type="ARBA" id="ARBA00022827"/>
    </source>
</evidence>
<keyword evidence="3" id="KW-0274">FAD</keyword>
<evidence type="ECO:0000256" key="1">
    <source>
        <dbReference type="ARBA" id="ARBA00001974"/>
    </source>
</evidence>
<comment type="caution">
    <text evidence="7">The sequence shown here is derived from an EMBL/GenBank/DDBJ whole genome shotgun (WGS) entry which is preliminary data.</text>
</comment>
<feature type="domain" description="FAD-dependent oxidoreductase 2 FAD-binding" evidence="6">
    <location>
        <begin position="16"/>
        <end position="540"/>
    </location>
</feature>
<dbReference type="SUPFAM" id="SSF56425">
    <property type="entry name" value="Succinate dehydrogenase/fumarate reductase flavoprotein, catalytic domain"/>
    <property type="match status" value="1"/>
</dbReference>
<evidence type="ECO:0000313" key="7">
    <source>
        <dbReference type="EMBL" id="MCP3732800.1"/>
    </source>
</evidence>
<evidence type="ECO:0000259" key="6">
    <source>
        <dbReference type="Pfam" id="PF00890"/>
    </source>
</evidence>
<organism evidence="7 8">
    <name type="scientific">Sphingomonas tagetis</name>
    <dbReference type="NCBI Taxonomy" id="2949092"/>
    <lineage>
        <taxon>Bacteria</taxon>
        <taxon>Pseudomonadati</taxon>
        <taxon>Pseudomonadota</taxon>
        <taxon>Alphaproteobacteria</taxon>
        <taxon>Sphingomonadales</taxon>
        <taxon>Sphingomonadaceae</taxon>
        <taxon>Sphingomonas</taxon>
    </lineage>
</organism>
<name>A0A9X2HUD2_9SPHN</name>
<dbReference type="InterPro" id="IPR003953">
    <property type="entry name" value="FAD-dep_OxRdtase_2_FAD-bd"/>
</dbReference>
<sequence length="560" mass="60276">MMRPGAAPPAGQRDHDLVIVGSGAGALIGALRARALGLSPVILEKQDKIGGSTGLSGGVLWVPMNPVIQRAGVADSYELAWSYLEHLVGRDGGRGATPERWRAFLSSGPEMVDFLEGCGIPFKHCTHRSDYHDELPGGLAEGRSIESTIVDGHMLGPWFAHLQGTANPYPVMGSEMRYILLAQARLKGTVMAARMLLRMAKQRVLGRHYLGIGAALTARLLKLVLDAGIPVVINAPVKRLLTEGERVVGVEYSHGGGDHQLFGRRGVLLAAGGFSHSKRLRAQHGPAPSSTDWTASNPGDTGEMLEQAMQLGAATDMMDFAWWIPTTMLPGGQRAFVAAELAKPGCIGVDQAGNRFVDEAGSYVASGLAMYERQKSQPAVPCWAIMDQRYRNRYPWAGKLPFQMPDSWLTTGYVKRANSIEELARLCGIDPRQLIATVTRYNQFVDNGRDDDYGRGSRQYDTYYADPFHRPSPTLGRVDQGPFYAVKFYPGDVGTAGGLVCDDKARVLREEGSPIQGLFAAGNITAPTFGRTYPGAGASIAPSAVFGYIAATTAAEQTQA</sequence>
<feature type="compositionally biased region" description="Polar residues" evidence="5">
    <location>
        <begin position="288"/>
        <end position="299"/>
    </location>
</feature>
<evidence type="ECO:0000313" key="8">
    <source>
        <dbReference type="Proteomes" id="UP001139451"/>
    </source>
</evidence>
<reference evidence="7" key="1">
    <citation type="submission" date="2022-05" db="EMBL/GenBank/DDBJ databases">
        <title>Sphingomonas sp. strain MG17 Genome sequencing and assembly.</title>
        <authorList>
            <person name="Kim I."/>
        </authorList>
    </citation>
    <scope>NUCLEOTIDE SEQUENCE</scope>
    <source>
        <strain evidence="7">MG17</strain>
    </source>
</reference>
<evidence type="ECO:0000256" key="5">
    <source>
        <dbReference type="SAM" id="MobiDB-lite"/>
    </source>
</evidence>
<comment type="cofactor">
    <cofactor evidence="1">
        <name>FAD</name>
        <dbReference type="ChEBI" id="CHEBI:57692"/>
    </cofactor>
</comment>
<dbReference type="InterPro" id="IPR036188">
    <property type="entry name" value="FAD/NAD-bd_sf"/>
</dbReference>
<dbReference type="PANTHER" id="PTHR43400:SF10">
    <property type="entry name" value="3-OXOSTEROID 1-DEHYDROGENASE"/>
    <property type="match status" value="1"/>
</dbReference>